<dbReference type="EMBL" id="VIFM01000271">
    <property type="protein sequence ID" value="TQF10218.1"/>
    <property type="molecule type" value="Genomic_DNA"/>
</dbReference>
<evidence type="ECO:0000256" key="1">
    <source>
        <dbReference type="ARBA" id="ARBA00004651"/>
    </source>
</evidence>
<feature type="compositionally biased region" description="Polar residues" evidence="6">
    <location>
        <begin position="1"/>
        <end position="11"/>
    </location>
</feature>
<feature type="transmembrane region" description="Helical" evidence="7">
    <location>
        <begin position="187"/>
        <end position="212"/>
    </location>
</feature>
<evidence type="ECO:0000313" key="8">
    <source>
        <dbReference type="EMBL" id="TQF10218.1"/>
    </source>
</evidence>
<evidence type="ECO:0000256" key="4">
    <source>
        <dbReference type="ARBA" id="ARBA00022989"/>
    </source>
</evidence>
<feature type="transmembrane region" description="Helical" evidence="7">
    <location>
        <begin position="45"/>
        <end position="62"/>
    </location>
</feature>
<dbReference type="OrthoDB" id="9804822at2"/>
<sequence>MVWNLDHSSPPSEHPGPLLSAHERIRRRDLEWSLLQARWRNDMDALMGVAGLVAVSAITPGPNNMVVMRAGGRGGVVGALPAIAGVVLGTAVLLTLLMTSVGVAFAADPRVGTAITRCGGLYLVWLGARLIAGSLGRGASGGDTPTRASSDGFIGTFVLQFLNPKSWVTVLTAASAVRSGASAAVAFIQLVVLFTVIPVVCLLLWSTLGSLMSTVLARESFRRAFDAVMGGLLIASAVLLVSGA</sequence>
<comment type="caution">
    <text evidence="8">The sequence shown here is derived from an EMBL/GenBank/DDBJ whole genome shotgun (WGS) entry which is preliminary data.</text>
</comment>
<keyword evidence="9" id="KW-1185">Reference proteome</keyword>
<protein>
    <submittedName>
        <fullName evidence="8">LysE family translocator</fullName>
    </submittedName>
</protein>
<feature type="region of interest" description="Disordered" evidence="6">
    <location>
        <begin position="1"/>
        <end position="20"/>
    </location>
</feature>
<dbReference type="PANTHER" id="PTHR30086">
    <property type="entry name" value="ARGININE EXPORTER PROTEIN ARGO"/>
    <property type="match status" value="1"/>
</dbReference>
<feature type="transmembrane region" description="Helical" evidence="7">
    <location>
        <begin position="82"/>
        <end position="107"/>
    </location>
</feature>
<keyword evidence="2" id="KW-1003">Cell membrane</keyword>
<organism evidence="8 9">
    <name type="scientific">Myxococcus llanfairpwllgwyngyllgogerychwyrndrobwllllantysiliogogogochensis</name>
    <dbReference type="NCBI Taxonomy" id="2590453"/>
    <lineage>
        <taxon>Bacteria</taxon>
        <taxon>Pseudomonadati</taxon>
        <taxon>Myxococcota</taxon>
        <taxon>Myxococcia</taxon>
        <taxon>Myxococcales</taxon>
        <taxon>Cystobacterineae</taxon>
        <taxon>Myxococcaceae</taxon>
        <taxon>Myxococcus</taxon>
    </lineage>
</organism>
<evidence type="ECO:0000256" key="3">
    <source>
        <dbReference type="ARBA" id="ARBA00022692"/>
    </source>
</evidence>
<reference evidence="8 9" key="1">
    <citation type="submission" date="2019-06" db="EMBL/GenBank/DDBJ databases">
        <authorList>
            <person name="Livingstone P."/>
            <person name="Whitworth D."/>
        </authorList>
    </citation>
    <scope>NUCLEOTIDE SEQUENCE [LARGE SCALE GENOMIC DNA]</scope>
    <source>
        <strain evidence="8 9">AM401</strain>
    </source>
</reference>
<evidence type="ECO:0000256" key="2">
    <source>
        <dbReference type="ARBA" id="ARBA00022475"/>
    </source>
</evidence>
<evidence type="ECO:0000313" key="9">
    <source>
        <dbReference type="Proteomes" id="UP000315369"/>
    </source>
</evidence>
<name>A0A540WMH5_9BACT</name>
<gene>
    <name evidence="8" type="ORF">FJV41_40565</name>
</gene>
<feature type="transmembrane region" description="Helical" evidence="7">
    <location>
        <begin position="119"/>
        <end position="136"/>
    </location>
</feature>
<evidence type="ECO:0000256" key="6">
    <source>
        <dbReference type="SAM" id="MobiDB-lite"/>
    </source>
</evidence>
<keyword evidence="4 7" id="KW-1133">Transmembrane helix</keyword>
<dbReference type="PANTHER" id="PTHR30086:SF20">
    <property type="entry name" value="ARGININE EXPORTER PROTEIN ARGO-RELATED"/>
    <property type="match status" value="1"/>
</dbReference>
<dbReference type="GO" id="GO:0033228">
    <property type="term" value="P:cysteine export across plasma membrane"/>
    <property type="evidence" value="ECO:0007669"/>
    <property type="project" value="TreeGrafter"/>
</dbReference>
<comment type="subcellular location">
    <subcellularLocation>
        <location evidence="1">Cell membrane</location>
        <topology evidence="1">Multi-pass membrane protein</topology>
    </subcellularLocation>
</comment>
<keyword evidence="5 7" id="KW-0472">Membrane</keyword>
<keyword evidence="3 7" id="KW-0812">Transmembrane</keyword>
<dbReference type="GO" id="GO:0005886">
    <property type="term" value="C:plasma membrane"/>
    <property type="evidence" value="ECO:0007669"/>
    <property type="project" value="UniProtKB-SubCell"/>
</dbReference>
<proteinExistence type="predicted"/>
<dbReference type="Proteomes" id="UP000315369">
    <property type="component" value="Unassembled WGS sequence"/>
</dbReference>
<dbReference type="GO" id="GO:0015171">
    <property type="term" value="F:amino acid transmembrane transporter activity"/>
    <property type="evidence" value="ECO:0007669"/>
    <property type="project" value="TreeGrafter"/>
</dbReference>
<dbReference type="Pfam" id="PF01810">
    <property type="entry name" value="LysE"/>
    <property type="match status" value="1"/>
</dbReference>
<feature type="transmembrane region" description="Helical" evidence="7">
    <location>
        <begin position="224"/>
        <end position="243"/>
    </location>
</feature>
<evidence type="ECO:0000256" key="7">
    <source>
        <dbReference type="SAM" id="Phobius"/>
    </source>
</evidence>
<evidence type="ECO:0000256" key="5">
    <source>
        <dbReference type="ARBA" id="ARBA00023136"/>
    </source>
</evidence>
<accession>A0A540WMH5</accession>
<dbReference type="InterPro" id="IPR001123">
    <property type="entry name" value="LeuE-type"/>
</dbReference>
<dbReference type="AlphaFoldDB" id="A0A540WMH5"/>